<proteinExistence type="predicted"/>
<organism evidence="1 2">
    <name type="scientific">Meloidogyne javanica</name>
    <name type="common">Root-knot nematode worm</name>
    <dbReference type="NCBI Taxonomy" id="6303"/>
    <lineage>
        <taxon>Eukaryota</taxon>
        <taxon>Metazoa</taxon>
        <taxon>Ecdysozoa</taxon>
        <taxon>Nematoda</taxon>
        <taxon>Chromadorea</taxon>
        <taxon>Rhabditida</taxon>
        <taxon>Tylenchina</taxon>
        <taxon>Tylenchomorpha</taxon>
        <taxon>Tylenchoidea</taxon>
        <taxon>Meloidogynidae</taxon>
        <taxon>Meloidogyninae</taxon>
        <taxon>Meloidogyne</taxon>
        <taxon>Meloidogyne incognita group</taxon>
    </lineage>
</organism>
<evidence type="ECO:0000313" key="2">
    <source>
        <dbReference type="WBParaSite" id="scaffold36045_cov243.g22960"/>
    </source>
</evidence>
<dbReference type="WBParaSite" id="scaffold36045_cov243.g22960">
    <property type="protein sequence ID" value="scaffold36045_cov243.g22960"/>
    <property type="gene ID" value="scaffold36045_cov243.g22960"/>
</dbReference>
<dbReference type="AlphaFoldDB" id="A0A915MGW9"/>
<accession>A0A915MGW9</accession>
<keyword evidence="1" id="KW-1185">Reference proteome</keyword>
<name>A0A915MGW9_MELJA</name>
<protein>
    <submittedName>
        <fullName evidence="2">Uncharacterized protein</fullName>
    </submittedName>
</protein>
<sequence length="102" mass="11639">MAGKLIFGFRELYEVRVFEGAPIGTKATLNEAFDKALLPFNSCFAQMDSDLDWLDFDPLRLVFETISEMPQNNNSRPAQFAVLHLLCPTKKVFLQIIKDINI</sequence>
<reference evidence="2" key="1">
    <citation type="submission" date="2022-11" db="UniProtKB">
        <authorList>
            <consortium name="WormBaseParasite"/>
        </authorList>
    </citation>
    <scope>IDENTIFICATION</scope>
</reference>
<evidence type="ECO:0000313" key="1">
    <source>
        <dbReference type="Proteomes" id="UP000887561"/>
    </source>
</evidence>
<dbReference type="Proteomes" id="UP000887561">
    <property type="component" value="Unplaced"/>
</dbReference>